<evidence type="ECO:0000313" key="8">
    <source>
        <dbReference type="Proteomes" id="UP001177140"/>
    </source>
</evidence>
<feature type="compositionally biased region" description="Polar residues" evidence="5">
    <location>
        <begin position="171"/>
        <end position="194"/>
    </location>
</feature>
<dbReference type="InterPro" id="IPR015421">
    <property type="entry name" value="PyrdxlP-dep_Trfase_major"/>
</dbReference>
<dbReference type="GO" id="GO:0006777">
    <property type="term" value="P:Mo-molybdopterin cofactor biosynthetic process"/>
    <property type="evidence" value="ECO:0007669"/>
    <property type="project" value="UniProtKB-UniRule"/>
</dbReference>
<evidence type="ECO:0000259" key="6">
    <source>
        <dbReference type="PROSITE" id="PS51340"/>
    </source>
</evidence>
<keyword evidence="3 4" id="KW-0501">Molybdenum cofactor biosynthesis</keyword>
<dbReference type="InterPro" id="IPR000192">
    <property type="entry name" value="Aminotrans_V_dom"/>
</dbReference>
<accession>A0AA41S665</accession>
<dbReference type="PANTHER" id="PTHR14237:SF80">
    <property type="entry name" value="MOLYBDENUM COFACTOR SULFURASE"/>
    <property type="match status" value="1"/>
</dbReference>
<dbReference type="Gene3D" id="3.40.640.10">
    <property type="entry name" value="Type I PLP-dependent aspartate aminotransferase-like (Major domain)"/>
    <property type="match status" value="1"/>
</dbReference>
<organism evidence="7 8">
    <name type="scientific">Papaver nudicaule</name>
    <name type="common">Iceland poppy</name>
    <dbReference type="NCBI Taxonomy" id="74823"/>
    <lineage>
        <taxon>Eukaryota</taxon>
        <taxon>Viridiplantae</taxon>
        <taxon>Streptophyta</taxon>
        <taxon>Embryophyta</taxon>
        <taxon>Tracheophyta</taxon>
        <taxon>Spermatophyta</taxon>
        <taxon>Magnoliopsida</taxon>
        <taxon>Ranunculales</taxon>
        <taxon>Papaveraceae</taxon>
        <taxon>Papaveroideae</taxon>
        <taxon>Papaver</taxon>
    </lineage>
</organism>
<keyword evidence="1 4" id="KW-0808">Transferase</keyword>
<dbReference type="PANTHER" id="PTHR14237">
    <property type="entry name" value="MOLYBDOPTERIN COFACTOR SULFURASE MOSC"/>
    <property type="match status" value="1"/>
</dbReference>
<reference evidence="7" key="1">
    <citation type="submission" date="2022-03" db="EMBL/GenBank/DDBJ databases">
        <title>A functionally conserved STORR gene fusion in Papaver species that diverged 16.8 million years ago.</title>
        <authorList>
            <person name="Catania T."/>
        </authorList>
    </citation>
    <scope>NUCLEOTIDE SEQUENCE</scope>
    <source>
        <strain evidence="7">S-191538</strain>
    </source>
</reference>
<dbReference type="SUPFAM" id="SSF141673">
    <property type="entry name" value="MOSC N-terminal domain-like"/>
    <property type="match status" value="1"/>
</dbReference>
<dbReference type="SUPFAM" id="SSF50800">
    <property type="entry name" value="PK beta-barrel domain-like"/>
    <property type="match status" value="1"/>
</dbReference>
<evidence type="ECO:0000256" key="3">
    <source>
        <dbReference type="ARBA" id="ARBA00023150"/>
    </source>
</evidence>
<dbReference type="InterPro" id="IPR015424">
    <property type="entry name" value="PyrdxlP-dep_Trfase"/>
</dbReference>
<dbReference type="InterPro" id="IPR011037">
    <property type="entry name" value="Pyrv_Knase-like_insert_dom_sf"/>
</dbReference>
<gene>
    <name evidence="7" type="ORF">MKW94_026280</name>
</gene>
<dbReference type="InterPro" id="IPR028886">
    <property type="entry name" value="MoCo_sulfurase"/>
</dbReference>
<dbReference type="GO" id="GO:0030170">
    <property type="term" value="F:pyridoxal phosphate binding"/>
    <property type="evidence" value="ECO:0007669"/>
    <property type="project" value="UniProtKB-UniRule"/>
</dbReference>
<feature type="domain" description="MOSC" evidence="6">
    <location>
        <begin position="591"/>
        <end position="768"/>
    </location>
</feature>
<dbReference type="Pfam" id="PF03473">
    <property type="entry name" value="MOSC"/>
    <property type="match status" value="1"/>
</dbReference>
<dbReference type="GO" id="GO:0032787">
    <property type="term" value="P:monocarboxylic acid metabolic process"/>
    <property type="evidence" value="ECO:0007669"/>
    <property type="project" value="UniProtKB-ARBA"/>
</dbReference>
<proteinExistence type="inferred from homology"/>
<keyword evidence="2 4" id="KW-0663">Pyridoxal phosphate</keyword>
<dbReference type="PROSITE" id="PS51340">
    <property type="entry name" value="MOSC"/>
    <property type="match status" value="1"/>
</dbReference>
<dbReference type="GO" id="GO:0016829">
    <property type="term" value="F:lyase activity"/>
    <property type="evidence" value="ECO:0007669"/>
    <property type="project" value="UniProtKB-UniRule"/>
</dbReference>
<evidence type="ECO:0000256" key="1">
    <source>
        <dbReference type="ARBA" id="ARBA00022679"/>
    </source>
</evidence>
<dbReference type="EMBL" id="JAJJMA010088504">
    <property type="protein sequence ID" value="MCL7029265.1"/>
    <property type="molecule type" value="Genomic_DNA"/>
</dbReference>
<comment type="function">
    <text evidence="4">Sulfurates the molybdenum cofactor. Sulfation of molybdenum is essential for xanthine dehydrogenase (XDH) and aldehyde oxidase (ADO) enzymes in which molybdenum cofactor is liganded by 1 oxygen and 1 sulfur atom in active form.</text>
</comment>
<dbReference type="Pfam" id="PF03476">
    <property type="entry name" value="MOSC_N"/>
    <property type="match status" value="1"/>
</dbReference>
<dbReference type="SUPFAM" id="SSF53383">
    <property type="entry name" value="PLP-dependent transferases"/>
    <property type="match status" value="1"/>
</dbReference>
<evidence type="ECO:0000256" key="4">
    <source>
        <dbReference type="HAMAP-Rule" id="MF_03050"/>
    </source>
</evidence>
<evidence type="ECO:0000256" key="5">
    <source>
        <dbReference type="SAM" id="MobiDB-lite"/>
    </source>
</evidence>
<dbReference type="EC" id="2.8.1.9" evidence="4"/>
<comment type="caution">
    <text evidence="7">The sequence shown here is derived from an EMBL/GenBank/DDBJ whole genome shotgun (WGS) entry which is preliminary data.</text>
</comment>
<dbReference type="AlphaFoldDB" id="A0AA41S665"/>
<evidence type="ECO:0000313" key="7">
    <source>
        <dbReference type="EMBL" id="MCL7029265.1"/>
    </source>
</evidence>
<feature type="modified residue" description="N6-(pyridoxal phosphate)lysine" evidence="4">
    <location>
        <position position="277"/>
    </location>
</feature>
<protein>
    <recommendedName>
        <fullName evidence="4">Molybdenum cofactor sulfurase</fullName>
        <shortName evidence="4">MCS</shortName>
        <shortName evidence="4">MOS</shortName>
        <shortName evidence="4">MoCo sulfurase</shortName>
        <ecNumber evidence="4">2.8.1.9</ecNumber>
    </recommendedName>
    <alternativeName>
        <fullName evidence="4">Molybdenum cofactor sulfurtransferase</fullName>
    </alternativeName>
</protein>
<dbReference type="GO" id="GO:0030151">
    <property type="term" value="F:molybdenum ion binding"/>
    <property type="evidence" value="ECO:0007669"/>
    <property type="project" value="UniProtKB-UniRule"/>
</dbReference>
<evidence type="ECO:0000256" key="2">
    <source>
        <dbReference type="ARBA" id="ARBA00022898"/>
    </source>
</evidence>
<sequence>MDDDKERFLKEFGEHYGYPNSPKNIDQIRSSEFKRLEQIVYLDHAGATLYSESQMEAILKNFTTNVYGNPHSQSDTSSATSDLVRSARQQVLEYCNASPKDYKCIFTSGATAALKLVGEAFPWSKESCFMYTMENHNSVLGIREYALAKGADALAVDVEEIENRNGHPRSDQSSLKLSQRSTQRRSGTGIQEDNITTSSLGSAYNLFAFPSECNFSGMKFSLDLVKLMKEDSERVLEGSPYSSGRWMVLIDAAKGCSTQPPDLATFPADFVAISFYKIFGYPTGLGALIARTDAAKLLKKTYFSGGTVAASIADTDFVRRREGIEESFEDGTISFLSLASLHHGFRIINNLTLNAIDRHTSCLASYVRKMLLALRHGNGAAVCTLYGDLTKMSSCEWGPTISFNIKRPDGSWHGYREVEKLASLSGIQLRTGCFCNPGACAKYLGLSHIDLLSNFEAGHVCWDDNDILDGKPVGAVRISFGYMSTFEDAKKFISFLVNSFVSLPISSVKDYLSSRESMPSSSEDGHLTAITVYPIKSCAGFSVDRWPLSSTGLQHDREWLLRSASGEILTQKKCYDKEVDLWFTNAIGRPCTLLRCFPSENRCFVDENRNVGVCRDVDCKLNFVNEAQLLLVSEESVSELNRRIISNLKKGSNEQPVNLDPMIFRPNLVISGAEPFAEDNWRSLIIGKAYFTSLGGCNRCQMINLDPHTGHVRISKEPLATLASFRRLKGKIFFGILLRYENRDAVEGLKDNEDSAPLIQVGQRVYPELRVE</sequence>
<dbReference type="HAMAP" id="MF_03050">
    <property type="entry name" value="MOCOS"/>
    <property type="match status" value="1"/>
</dbReference>
<comment type="cofactor">
    <cofactor evidence="4">
        <name>pyridoxal 5'-phosphate</name>
        <dbReference type="ChEBI" id="CHEBI:597326"/>
    </cofactor>
</comment>
<feature type="active site" evidence="4">
    <location>
        <position position="435"/>
    </location>
</feature>
<dbReference type="GO" id="GO:0008265">
    <property type="term" value="F:molybdenum cofactor sulfurtransferase activity"/>
    <property type="evidence" value="ECO:0007669"/>
    <property type="project" value="UniProtKB-UniRule"/>
</dbReference>
<feature type="region of interest" description="Disordered" evidence="5">
    <location>
        <begin position="162"/>
        <end position="194"/>
    </location>
</feature>
<dbReference type="InterPro" id="IPR005303">
    <property type="entry name" value="MOCOS_middle"/>
</dbReference>
<comment type="similarity">
    <text evidence="4">Belongs to the class-V pyridoxal-phosphate-dependent aminotransferase family. MOCOS subfamily.</text>
</comment>
<comment type="catalytic activity">
    <reaction evidence="4">
        <text>Mo-molybdopterin + L-cysteine + AH2 = thio-Mo-molybdopterin + L-alanine + A + H2O</text>
        <dbReference type="Rhea" id="RHEA:42636"/>
        <dbReference type="ChEBI" id="CHEBI:13193"/>
        <dbReference type="ChEBI" id="CHEBI:15377"/>
        <dbReference type="ChEBI" id="CHEBI:17499"/>
        <dbReference type="ChEBI" id="CHEBI:35235"/>
        <dbReference type="ChEBI" id="CHEBI:57972"/>
        <dbReference type="ChEBI" id="CHEBI:71302"/>
        <dbReference type="ChEBI" id="CHEBI:82685"/>
        <dbReference type="EC" id="2.8.1.9"/>
    </reaction>
</comment>
<name>A0AA41S665_PAPNU</name>
<dbReference type="Proteomes" id="UP001177140">
    <property type="component" value="Unassembled WGS sequence"/>
</dbReference>
<dbReference type="Pfam" id="PF00266">
    <property type="entry name" value="Aminotran_5"/>
    <property type="match status" value="2"/>
</dbReference>
<dbReference type="InterPro" id="IPR005302">
    <property type="entry name" value="MoCF_Sase_C"/>
</dbReference>
<keyword evidence="8" id="KW-1185">Reference proteome</keyword>